<proteinExistence type="predicted"/>
<comment type="caution">
    <text evidence="1">The sequence shown here is derived from an EMBL/GenBank/DDBJ whole genome shotgun (WGS) entry which is preliminary data.</text>
</comment>
<keyword evidence="2" id="KW-1185">Reference proteome</keyword>
<reference evidence="1" key="1">
    <citation type="submission" date="2021-01" db="EMBL/GenBank/DDBJ databases">
        <title>Genomic Encyclopedia of Type Strains, Phase IV (KMG-IV): sequencing the most valuable type-strain genomes for metagenomic binning, comparative biology and taxonomic classification.</title>
        <authorList>
            <person name="Goeker M."/>
        </authorList>
    </citation>
    <scope>NUCLEOTIDE SEQUENCE</scope>
    <source>
        <strain evidence="1">DSM 25523</strain>
    </source>
</reference>
<sequence length="170" mass="18923">MQKKAEMKALLELANHHATFAVDQELKTEGIIELTEAEAMAKFDQRMLDNGGYERVEDAYVPSANSVTSAPVSFVHYYVGFQDWRKDLHLFVRQRQEGLAIEKAEDGPERTAGGELRVTFTTASGEELQLAPKKMVGPSLVVVAFLEEPPLVPFLPGHAIPIVSVEEVKW</sequence>
<organism evidence="1 2">
    <name type="scientific">Brevibacillus fulvus</name>
    <dbReference type="NCBI Taxonomy" id="1125967"/>
    <lineage>
        <taxon>Bacteria</taxon>
        <taxon>Bacillati</taxon>
        <taxon>Bacillota</taxon>
        <taxon>Bacilli</taxon>
        <taxon>Bacillales</taxon>
        <taxon>Paenibacillaceae</taxon>
        <taxon>Brevibacillus</taxon>
    </lineage>
</organism>
<dbReference type="EMBL" id="JAFBEB010000024">
    <property type="protein sequence ID" value="MBM7592315.1"/>
    <property type="molecule type" value="Genomic_DNA"/>
</dbReference>
<dbReference type="RefSeq" id="WP_338028583.1">
    <property type="nucleotide sequence ID" value="NZ_BAABIN010000029.1"/>
</dbReference>
<name>A0A938Y6T5_9BACL</name>
<evidence type="ECO:0000313" key="2">
    <source>
        <dbReference type="Proteomes" id="UP000717624"/>
    </source>
</evidence>
<dbReference type="AlphaFoldDB" id="A0A938Y6T5"/>
<accession>A0A938Y6T5</accession>
<gene>
    <name evidence="1" type="ORF">JOD01_003977</name>
</gene>
<evidence type="ECO:0000313" key="1">
    <source>
        <dbReference type="EMBL" id="MBM7592315.1"/>
    </source>
</evidence>
<protein>
    <submittedName>
        <fullName evidence="1">Uncharacterized protein</fullName>
    </submittedName>
</protein>
<dbReference type="Proteomes" id="UP000717624">
    <property type="component" value="Unassembled WGS sequence"/>
</dbReference>